<keyword evidence="7 12" id="KW-1133">Transmembrane helix</keyword>
<keyword evidence="6" id="KW-0999">Mitochondrion inner membrane</keyword>
<dbReference type="Proteomes" id="UP001243330">
    <property type="component" value="Unassembled WGS sequence"/>
</dbReference>
<protein>
    <recommendedName>
        <fullName evidence="15">Mitochondrial carrier protein</fullName>
    </recommendedName>
</protein>
<evidence type="ECO:0000256" key="8">
    <source>
        <dbReference type="ARBA" id="ARBA00023136"/>
    </source>
</evidence>
<keyword evidence="5" id="KW-0677">Repeat</keyword>
<evidence type="ECO:0000256" key="11">
    <source>
        <dbReference type="SAM" id="MobiDB-lite"/>
    </source>
</evidence>
<evidence type="ECO:0000256" key="2">
    <source>
        <dbReference type="ARBA" id="ARBA00006375"/>
    </source>
</evidence>
<feature type="region of interest" description="Disordered" evidence="11">
    <location>
        <begin position="115"/>
        <end position="134"/>
    </location>
</feature>
<dbReference type="PANTHER" id="PTHR45667">
    <property type="entry name" value="S-ADENOSYLMETHIONINE MITOCHONDRIAL CARRIER PROTEIN"/>
    <property type="match status" value="1"/>
</dbReference>
<dbReference type="EMBL" id="JAQOWY010000009">
    <property type="protein sequence ID" value="KAK1856374.1"/>
    <property type="molecule type" value="Genomic_DNA"/>
</dbReference>
<dbReference type="AlphaFoldDB" id="A0AAD9B046"/>
<evidence type="ECO:0000313" key="13">
    <source>
        <dbReference type="EMBL" id="KAK1856374.1"/>
    </source>
</evidence>
<reference evidence="13" key="1">
    <citation type="submission" date="2023-01" db="EMBL/GenBank/DDBJ databases">
        <title>Colletotrichum chrysophilum M932 genome sequence.</title>
        <authorList>
            <person name="Baroncelli R."/>
        </authorList>
    </citation>
    <scope>NUCLEOTIDE SEQUENCE</scope>
    <source>
        <strain evidence="13">M932</strain>
    </source>
</reference>
<gene>
    <name evidence="13" type="ORF">CCHR01_00945</name>
</gene>
<keyword evidence="14" id="KW-1185">Reference proteome</keyword>
<comment type="subcellular location">
    <subcellularLocation>
        <location evidence="1">Membrane</location>
        <topology evidence="1">Multi-pass membrane protein</topology>
    </subcellularLocation>
</comment>
<comment type="caution">
    <text evidence="13">The sequence shown here is derived from an EMBL/GenBank/DDBJ whole genome shotgun (WGS) entry which is preliminary data.</text>
</comment>
<dbReference type="Gene3D" id="1.50.40.10">
    <property type="entry name" value="Mitochondrial carrier domain"/>
    <property type="match status" value="1"/>
</dbReference>
<proteinExistence type="inferred from homology"/>
<evidence type="ECO:0000256" key="12">
    <source>
        <dbReference type="SAM" id="Phobius"/>
    </source>
</evidence>
<dbReference type="InterPro" id="IPR018108">
    <property type="entry name" value="MCP_transmembrane"/>
</dbReference>
<keyword evidence="4 9" id="KW-0812">Transmembrane</keyword>
<evidence type="ECO:0000256" key="6">
    <source>
        <dbReference type="ARBA" id="ARBA00022792"/>
    </source>
</evidence>
<dbReference type="PROSITE" id="PS50920">
    <property type="entry name" value="SOLCAR"/>
    <property type="match status" value="1"/>
</dbReference>
<feature type="transmembrane region" description="Helical" evidence="12">
    <location>
        <begin position="167"/>
        <end position="187"/>
    </location>
</feature>
<evidence type="ECO:0000256" key="7">
    <source>
        <dbReference type="ARBA" id="ARBA00022989"/>
    </source>
</evidence>
<evidence type="ECO:0000256" key="9">
    <source>
        <dbReference type="PROSITE-ProRule" id="PRU00282"/>
    </source>
</evidence>
<dbReference type="Pfam" id="PF00153">
    <property type="entry name" value="Mito_carr"/>
    <property type="match status" value="1"/>
</dbReference>
<evidence type="ECO:0000313" key="14">
    <source>
        <dbReference type="Proteomes" id="UP001243330"/>
    </source>
</evidence>
<dbReference type="SUPFAM" id="SSF103506">
    <property type="entry name" value="Mitochondrial carrier"/>
    <property type="match status" value="1"/>
</dbReference>
<evidence type="ECO:0000256" key="1">
    <source>
        <dbReference type="ARBA" id="ARBA00004141"/>
    </source>
</evidence>
<evidence type="ECO:0000256" key="4">
    <source>
        <dbReference type="ARBA" id="ARBA00022692"/>
    </source>
</evidence>
<dbReference type="GO" id="GO:0016020">
    <property type="term" value="C:membrane"/>
    <property type="evidence" value="ECO:0007669"/>
    <property type="project" value="UniProtKB-SubCell"/>
</dbReference>
<name>A0AAD9B046_9PEZI</name>
<dbReference type="InterPro" id="IPR023395">
    <property type="entry name" value="MCP_dom_sf"/>
</dbReference>
<evidence type="ECO:0008006" key="15">
    <source>
        <dbReference type="Google" id="ProtNLM"/>
    </source>
</evidence>
<keyword evidence="8 9" id="KW-0472">Membrane</keyword>
<feature type="transmembrane region" description="Helical" evidence="12">
    <location>
        <begin position="77"/>
        <end position="98"/>
    </location>
</feature>
<feature type="transmembrane region" description="Helical" evidence="12">
    <location>
        <begin position="32"/>
        <end position="56"/>
    </location>
</feature>
<comment type="similarity">
    <text evidence="2 10">Belongs to the mitochondrial carrier (TC 2.A.29) family.</text>
</comment>
<organism evidence="13 14">
    <name type="scientific">Colletotrichum chrysophilum</name>
    <dbReference type="NCBI Taxonomy" id="1836956"/>
    <lineage>
        <taxon>Eukaryota</taxon>
        <taxon>Fungi</taxon>
        <taxon>Dikarya</taxon>
        <taxon>Ascomycota</taxon>
        <taxon>Pezizomycotina</taxon>
        <taxon>Sordariomycetes</taxon>
        <taxon>Hypocreomycetidae</taxon>
        <taxon>Glomerellales</taxon>
        <taxon>Glomerellaceae</taxon>
        <taxon>Colletotrichum</taxon>
        <taxon>Colletotrichum gloeosporioides species complex</taxon>
    </lineage>
</organism>
<feature type="repeat" description="Solcar" evidence="9">
    <location>
        <begin position="75"/>
        <end position="187"/>
    </location>
</feature>
<keyword evidence="3 10" id="KW-0813">Transport</keyword>
<sequence length="188" mass="20119">MHGGDTLKPVNPRQSPTLLAVKHFARNPGRLWAGYTALAASHLPATSLSFGLYELLRERLLGEAPRQQLEASASRQVAVSTFSGALAGGFACTLFVPVDVVKTRMRLAAGNTVSSDHQYHQNPTIDPGAKLPNTVRPRPRLGPLDVANGIFRKEGIFGLFRGGTLSFLASALGCGLYLGSYEACILFL</sequence>
<accession>A0AAD9B046</accession>
<evidence type="ECO:0000256" key="3">
    <source>
        <dbReference type="ARBA" id="ARBA00022448"/>
    </source>
</evidence>
<feature type="compositionally biased region" description="Polar residues" evidence="11">
    <location>
        <begin position="115"/>
        <end position="124"/>
    </location>
</feature>
<keyword evidence="6" id="KW-0496">Mitochondrion</keyword>
<evidence type="ECO:0000256" key="10">
    <source>
        <dbReference type="RuleBase" id="RU000488"/>
    </source>
</evidence>
<evidence type="ECO:0000256" key="5">
    <source>
        <dbReference type="ARBA" id="ARBA00022737"/>
    </source>
</evidence>